<keyword evidence="4 5" id="KW-0143">Chaperone</keyword>
<protein>
    <recommendedName>
        <fullName evidence="5">Ribosome maturation factor RimM</fullName>
    </recommendedName>
</protein>
<evidence type="ECO:0000256" key="2">
    <source>
        <dbReference type="ARBA" id="ARBA00022517"/>
    </source>
</evidence>
<organism evidence="8 9">
    <name type="scientific">Solemya velesiana gill symbiont</name>
    <dbReference type="NCBI Taxonomy" id="1918948"/>
    <lineage>
        <taxon>Bacteria</taxon>
        <taxon>Pseudomonadati</taxon>
        <taxon>Pseudomonadota</taxon>
        <taxon>Gammaproteobacteria</taxon>
        <taxon>sulfur-oxidizing symbionts</taxon>
    </lineage>
</organism>
<dbReference type="PANTHER" id="PTHR33692">
    <property type="entry name" value="RIBOSOME MATURATION FACTOR RIMM"/>
    <property type="match status" value="1"/>
</dbReference>
<dbReference type="NCBIfam" id="TIGR02273">
    <property type="entry name" value="16S_RimM"/>
    <property type="match status" value="1"/>
</dbReference>
<dbReference type="PANTHER" id="PTHR33692:SF1">
    <property type="entry name" value="RIBOSOME MATURATION FACTOR RIMM"/>
    <property type="match status" value="1"/>
</dbReference>
<comment type="caution">
    <text evidence="8">The sequence shown here is derived from an EMBL/GenBank/DDBJ whole genome shotgun (WGS) entry which is preliminary data.</text>
</comment>
<dbReference type="Pfam" id="PF01782">
    <property type="entry name" value="RimM"/>
    <property type="match status" value="1"/>
</dbReference>
<evidence type="ECO:0000313" key="9">
    <source>
        <dbReference type="Proteomes" id="UP000190896"/>
    </source>
</evidence>
<feature type="domain" description="RimM N-terminal" evidence="6">
    <location>
        <begin position="27"/>
        <end position="108"/>
    </location>
</feature>
<dbReference type="InterPro" id="IPR011961">
    <property type="entry name" value="RimM"/>
</dbReference>
<dbReference type="InterPro" id="IPR011033">
    <property type="entry name" value="PRC_barrel-like_sf"/>
</dbReference>
<proteinExistence type="inferred from homology"/>
<dbReference type="GO" id="GO:0043022">
    <property type="term" value="F:ribosome binding"/>
    <property type="evidence" value="ECO:0007669"/>
    <property type="project" value="InterPro"/>
</dbReference>
<dbReference type="GO" id="GO:0006364">
    <property type="term" value="P:rRNA processing"/>
    <property type="evidence" value="ECO:0007669"/>
    <property type="project" value="UniProtKB-UniRule"/>
</dbReference>
<evidence type="ECO:0000256" key="3">
    <source>
        <dbReference type="ARBA" id="ARBA00022552"/>
    </source>
</evidence>
<dbReference type="InterPro" id="IPR056792">
    <property type="entry name" value="PRC_RimM"/>
</dbReference>
<dbReference type="RefSeq" id="WP_078485659.1">
    <property type="nucleotide sequence ID" value="NZ_MPRJ01000003.1"/>
</dbReference>
<dbReference type="AlphaFoldDB" id="A0A1T2KXZ4"/>
<name>A0A1T2KXZ4_9GAMM</name>
<gene>
    <name evidence="5" type="primary">rimM</name>
    <name evidence="8" type="ORF">BOW51_00935</name>
</gene>
<dbReference type="OrthoDB" id="9783509at2"/>
<evidence type="ECO:0000256" key="5">
    <source>
        <dbReference type="HAMAP-Rule" id="MF_00014"/>
    </source>
</evidence>
<dbReference type="SUPFAM" id="SSF50346">
    <property type="entry name" value="PRC-barrel domain"/>
    <property type="match status" value="1"/>
</dbReference>
<dbReference type="InterPro" id="IPR036976">
    <property type="entry name" value="RimM_N_sf"/>
</dbReference>
<dbReference type="Gene3D" id="2.30.30.240">
    <property type="entry name" value="PRC-barrel domain"/>
    <property type="match status" value="1"/>
</dbReference>
<dbReference type="GO" id="GO:0005737">
    <property type="term" value="C:cytoplasm"/>
    <property type="evidence" value="ECO:0007669"/>
    <property type="project" value="UniProtKB-SubCell"/>
</dbReference>
<dbReference type="GO" id="GO:0005840">
    <property type="term" value="C:ribosome"/>
    <property type="evidence" value="ECO:0007669"/>
    <property type="project" value="InterPro"/>
</dbReference>
<evidence type="ECO:0000256" key="1">
    <source>
        <dbReference type="ARBA" id="ARBA00022490"/>
    </source>
</evidence>
<dbReference type="Gene3D" id="2.40.30.60">
    <property type="entry name" value="RimM"/>
    <property type="match status" value="1"/>
</dbReference>
<comment type="subcellular location">
    <subcellularLocation>
        <location evidence="5">Cytoplasm</location>
    </subcellularLocation>
</comment>
<dbReference type="InterPro" id="IPR002676">
    <property type="entry name" value="RimM_N"/>
</dbReference>
<feature type="domain" description="Ribosome maturation factor RimM PRC barrel" evidence="7">
    <location>
        <begin position="119"/>
        <end position="182"/>
    </location>
</feature>
<dbReference type="Proteomes" id="UP000190896">
    <property type="component" value="Unassembled WGS sequence"/>
</dbReference>
<keyword evidence="9" id="KW-1185">Reference proteome</keyword>
<comment type="subunit">
    <text evidence="5">Binds ribosomal protein uS19.</text>
</comment>
<keyword evidence="3 5" id="KW-0698">rRNA processing</keyword>
<comment type="domain">
    <text evidence="5">The PRC barrel domain binds ribosomal protein uS19.</text>
</comment>
<sequence>MPDKRSPKSAEPEVAAERDRDSKWVTLGRVSGLFGVRGWVKIYSHTSPRTNILEYASWYLNRSGQWQEYELKDGKAHGKGIIARLSGCDDRDMAAELVGADIAIPRDQLPGAGEDEFYWTDLEGLEVRTKSDIALGRVDYLFETGANDVMVVKGDRQRLIPFIPDVVLEVSLSDGVITVNWDPEF</sequence>
<evidence type="ECO:0000259" key="6">
    <source>
        <dbReference type="Pfam" id="PF01782"/>
    </source>
</evidence>
<comment type="function">
    <text evidence="5">An accessory protein needed during the final step in the assembly of 30S ribosomal subunit, possibly for assembly of the head region. Essential for efficient processing of 16S rRNA. May be needed both before and after RbfA during the maturation of 16S rRNA. It has affinity for free ribosomal 30S subunits but not for 70S ribosomes.</text>
</comment>
<dbReference type="Pfam" id="PF24986">
    <property type="entry name" value="PRC_RimM"/>
    <property type="match status" value="1"/>
</dbReference>
<dbReference type="GO" id="GO:0042274">
    <property type="term" value="P:ribosomal small subunit biogenesis"/>
    <property type="evidence" value="ECO:0007669"/>
    <property type="project" value="UniProtKB-UniRule"/>
</dbReference>
<dbReference type="InterPro" id="IPR009000">
    <property type="entry name" value="Transl_B-barrel_sf"/>
</dbReference>
<comment type="similarity">
    <text evidence="5">Belongs to the RimM family.</text>
</comment>
<keyword evidence="2 5" id="KW-0690">Ribosome biogenesis</keyword>
<evidence type="ECO:0000313" key="8">
    <source>
        <dbReference type="EMBL" id="OOZ37729.1"/>
    </source>
</evidence>
<reference evidence="8 9" key="1">
    <citation type="submission" date="2016-11" db="EMBL/GenBank/DDBJ databases">
        <title>Mixed transmission modes and dynamic genome evolution in an obligate animal-bacterial symbiosis.</title>
        <authorList>
            <person name="Russell S.L."/>
            <person name="Corbett-Detig R.B."/>
            <person name="Cavanaugh C.M."/>
        </authorList>
    </citation>
    <scope>NUCLEOTIDE SEQUENCE [LARGE SCALE GENOMIC DNA]</scope>
    <source>
        <strain evidence="8">Se-Cadez</strain>
    </source>
</reference>
<dbReference type="HAMAP" id="MF_00014">
    <property type="entry name" value="Ribosome_mat_RimM"/>
    <property type="match status" value="1"/>
</dbReference>
<dbReference type="EMBL" id="MPRJ01000003">
    <property type="protein sequence ID" value="OOZ37729.1"/>
    <property type="molecule type" value="Genomic_DNA"/>
</dbReference>
<dbReference type="SUPFAM" id="SSF50447">
    <property type="entry name" value="Translation proteins"/>
    <property type="match status" value="1"/>
</dbReference>
<accession>A0A1T2KXZ4</accession>
<keyword evidence="1 5" id="KW-0963">Cytoplasm</keyword>
<evidence type="ECO:0000259" key="7">
    <source>
        <dbReference type="Pfam" id="PF24986"/>
    </source>
</evidence>
<evidence type="ECO:0000256" key="4">
    <source>
        <dbReference type="ARBA" id="ARBA00023186"/>
    </source>
</evidence>